<protein>
    <submittedName>
        <fullName evidence="1">Uncharacterized protein</fullName>
    </submittedName>
</protein>
<reference evidence="1" key="1">
    <citation type="journal article" date="2012" name="PLoS ONE">
        <title>Gene sets for utilization of primary and secondary nutrition supplies in the distal gut of endangered iberian lynx.</title>
        <authorList>
            <person name="Alcaide M."/>
            <person name="Messina E."/>
            <person name="Richter M."/>
            <person name="Bargiela R."/>
            <person name="Peplies J."/>
            <person name="Huws S.A."/>
            <person name="Newbold C.J."/>
            <person name="Golyshin P.N."/>
            <person name="Simon M.A."/>
            <person name="Lopez G."/>
            <person name="Yakimov M.M."/>
            <person name="Ferrer M."/>
        </authorList>
    </citation>
    <scope>NUCLEOTIDE SEQUENCE</scope>
</reference>
<sequence>MLQRYHAEYMMQGFVTSRQKRDFLEAYAVYEEKGGNGTAEGWKREISELPVRDDLAVVNPYLEILKKDRKGEDEHE</sequence>
<evidence type="ECO:0000313" key="1">
    <source>
        <dbReference type="EMBL" id="EJW96822.1"/>
    </source>
</evidence>
<gene>
    <name evidence="1" type="ORF">EVA_15072</name>
</gene>
<comment type="caution">
    <text evidence="1">The sequence shown here is derived from an EMBL/GenBank/DDBJ whole genome shotgun (WGS) entry which is preliminary data.</text>
</comment>
<dbReference type="AlphaFoldDB" id="J9G4S9"/>
<organism evidence="1">
    <name type="scientific">gut metagenome</name>
    <dbReference type="NCBI Taxonomy" id="749906"/>
    <lineage>
        <taxon>unclassified sequences</taxon>
        <taxon>metagenomes</taxon>
        <taxon>organismal metagenomes</taxon>
    </lineage>
</organism>
<name>J9G4S9_9ZZZZ</name>
<accession>J9G4S9</accession>
<proteinExistence type="predicted"/>
<dbReference type="EMBL" id="AMCI01005084">
    <property type="protein sequence ID" value="EJW96822.1"/>
    <property type="molecule type" value="Genomic_DNA"/>
</dbReference>